<dbReference type="InterPro" id="IPR032675">
    <property type="entry name" value="LRR_dom_sf"/>
</dbReference>
<evidence type="ECO:0000256" key="2">
    <source>
        <dbReference type="ARBA" id="ARBA00022821"/>
    </source>
</evidence>
<feature type="domain" description="R13L1/DRL21-like LRR repeat region" evidence="3">
    <location>
        <begin position="125"/>
        <end position="185"/>
    </location>
</feature>
<evidence type="ECO:0000259" key="3">
    <source>
        <dbReference type="Pfam" id="PF25019"/>
    </source>
</evidence>
<reference evidence="4 5" key="1">
    <citation type="journal article" date="2021" name="Commun. Biol.">
        <title>The genome of Shorea leprosula (Dipterocarpaceae) highlights the ecological relevance of drought in aseasonal tropical rainforests.</title>
        <authorList>
            <person name="Ng K.K.S."/>
            <person name="Kobayashi M.J."/>
            <person name="Fawcett J.A."/>
            <person name="Hatakeyama M."/>
            <person name="Paape T."/>
            <person name="Ng C.H."/>
            <person name="Ang C.C."/>
            <person name="Tnah L.H."/>
            <person name="Lee C.T."/>
            <person name="Nishiyama T."/>
            <person name="Sese J."/>
            <person name="O'Brien M.J."/>
            <person name="Copetti D."/>
            <person name="Mohd Noor M.I."/>
            <person name="Ong R.C."/>
            <person name="Putra M."/>
            <person name="Sireger I.Z."/>
            <person name="Indrioko S."/>
            <person name="Kosugi Y."/>
            <person name="Izuno A."/>
            <person name="Isagi Y."/>
            <person name="Lee S.L."/>
            <person name="Shimizu K.K."/>
        </authorList>
    </citation>
    <scope>NUCLEOTIDE SEQUENCE [LARGE SCALE GENOMIC DNA]</scope>
    <source>
        <strain evidence="4">214</strain>
    </source>
</reference>
<dbReference type="Pfam" id="PF25019">
    <property type="entry name" value="LRR_R13L1-DRL21"/>
    <property type="match status" value="1"/>
</dbReference>
<evidence type="ECO:0000256" key="1">
    <source>
        <dbReference type="ARBA" id="ARBA00022614"/>
    </source>
</evidence>
<accession>A0AAV5IV94</accession>
<dbReference type="SUPFAM" id="SSF52058">
    <property type="entry name" value="L domain-like"/>
    <property type="match status" value="1"/>
</dbReference>
<dbReference type="EMBL" id="BPVZ01000021">
    <property type="protein sequence ID" value="GKV04435.1"/>
    <property type="molecule type" value="Genomic_DNA"/>
</dbReference>
<keyword evidence="2" id="KW-0611">Plant defense</keyword>
<dbReference type="Proteomes" id="UP001054252">
    <property type="component" value="Unassembled WGS sequence"/>
</dbReference>
<dbReference type="InterPro" id="IPR056789">
    <property type="entry name" value="LRR_R13L1-DRL21"/>
</dbReference>
<dbReference type="Gene3D" id="3.80.10.10">
    <property type="entry name" value="Ribonuclease Inhibitor"/>
    <property type="match status" value="3"/>
</dbReference>
<name>A0AAV5IV94_9ROSI</name>
<comment type="caution">
    <text evidence="4">The sequence shown here is derived from an EMBL/GenBank/DDBJ whole genome shotgun (WGS) entry which is preliminary data.</text>
</comment>
<evidence type="ECO:0000313" key="5">
    <source>
        <dbReference type="Proteomes" id="UP001054252"/>
    </source>
</evidence>
<dbReference type="AlphaFoldDB" id="A0AAV5IV94"/>
<gene>
    <name evidence="4" type="ORF">SLEP1_g16588</name>
</gene>
<protein>
    <recommendedName>
        <fullName evidence="3">R13L1/DRL21-like LRR repeat region domain-containing protein</fullName>
    </recommendedName>
</protein>
<sequence>MGHKFDPTKSNSPGGVESIKLFPALRELRLDSLPSLEEWIEVDDDDIAGGGKVEIVFPCLEILKIDNCPRLEIWQIGGFSSHHKLSHLEISKCYKLMAIPSMNGLSSLQLLRINKCFNIRSIPEECLRCLTALKELTFSNFDGVEAFPEGLRNLISLQRLHIFECSNLKHLFPLEALKSLIELTMGPFSSDLEEFPGLDCVIHLRASLKDLTLIGWDKIKFLPDQLQHLTALKSLTLRKFNRVEVLPDWLGNLSSLQDLDIRECPNLKKRCIKYIEGKKYAGEEWSKISHISKIWIDWEVIKRHEKLYINVEDI</sequence>
<proteinExistence type="predicted"/>
<dbReference type="PANTHER" id="PTHR36766">
    <property type="entry name" value="PLANT BROAD-SPECTRUM MILDEW RESISTANCE PROTEIN RPW8"/>
    <property type="match status" value="1"/>
</dbReference>
<organism evidence="4 5">
    <name type="scientific">Rubroshorea leprosula</name>
    <dbReference type="NCBI Taxonomy" id="152421"/>
    <lineage>
        <taxon>Eukaryota</taxon>
        <taxon>Viridiplantae</taxon>
        <taxon>Streptophyta</taxon>
        <taxon>Embryophyta</taxon>
        <taxon>Tracheophyta</taxon>
        <taxon>Spermatophyta</taxon>
        <taxon>Magnoliopsida</taxon>
        <taxon>eudicotyledons</taxon>
        <taxon>Gunneridae</taxon>
        <taxon>Pentapetalae</taxon>
        <taxon>rosids</taxon>
        <taxon>malvids</taxon>
        <taxon>Malvales</taxon>
        <taxon>Dipterocarpaceae</taxon>
        <taxon>Rubroshorea</taxon>
    </lineage>
</organism>
<evidence type="ECO:0000313" key="4">
    <source>
        <dbReference type="EMBL" id="GKV04435.1"/>
    </source>
</evidence>
<keyword evidence="1" id="KW-0433">Leucine-rich repeat</keyword>
<dbReference type="GO" id="GO:0006952">
    <property type="term" value="P:defense response"/>
    <property type="evidence" value="ECO:0007669"/>
    <property type="project" value="UniProtKB-KW"/>
</dbReference>
<keyword evidence="5" id="KW-1185">Reference proteome</keyword>
<dbReference type="PANTHER" id="PTHR36766:SF51">
    <property type="entry name" value="DISEASE RESISTANCE RPP13-LIKE PROTEIN 1"/>
    <property type="match status" value="1"/>
</dbReference>